<dbReference type="AlphaFoldDB" id="A0A4Y2CL39"/>
<evidence type="ECO:0000313" key="3">
    <source>
        <dbReference type="Proteomes" id="UP000499080"/>
    </source>
</evidence>
<feature type="transmembrane region" description="Helical" evidence="1">
    <location>
        <begin position="387"/>
        <end position="411"/>
    </location>
</feature>
<gene>
    <name evidence="2" type="ORF">AVEN_210787_1</name>
</gene>
<keyword evidence="1" id="KW-1133">Transmembrane helix</keyword>
<proteinExistence type="predicted"/>
<evidence type="ECO:0000313" key="2">
    <source>
        <dbReference type="EMBL" id="GBM05073.1"/>
    </source>
</evidence>
<accession>A0A4Y2CL39</accession>
<dbReference type="EMBL" id="BGPR01000211">
    <property type="protein sequence ID" value="GBM05073.1"/>
    <property type="molecule type" value="Genomic_DNA"/>
</dbReference>
<dbReference type="Proteomes" id="UP000499080">
    <property type="component" value="Unassembled WGS sequence"/>
</dbReference>
<protein>
    <submittedName>
        <fullName evidence="2">Uncharacterized protein</fullName>
    </submittedName>
</protein>
<feature type="transmembrane region" description="Helical" evidence="1">
    <location>
        <begin position="438"/>
        <end position="459"/>
    </location>
</feature>
<dbReference type="OrthoDB" id="6422555at2759"/>
<reference evidence="2 3" key="1">
    <citation type="journal article" date="2019" name="Sci. Rep.">
        <title>Orb-weaving spider Araneus ventricosus genome elucidates the spidroin gene catalogue.</title>
        <authorList>
            <person name="Kono N."/>
            <person name="Nakamura H."/>
            <person name="Ohtoshi R."/>
            <person name="Moran D.A.P."/>
            <person name="Shinohara A."/>
            <person name="Yoshida Y."/>
            <person name="Fujiwara M."/>
            <person name="Mori M."/>
            <person name="Tomita M."/>
            <person name="Arakawa K."/>
        </authorList>
    </citation>
    <scope>NUCLEOTIDE SEQUENCE [LARGE SCALE GENOMIC DNA]</scope>
</reference>
<keyword evidence="1" id="KW-0812">Transmembrane</keyword>
<feature type="transmembrane region" description="Helical" evidence="1">
    <location>
        <begin position="166"/>
        <end position="183"/>
    </location>
</feature>
<comment type="caution">
    <text evidence="2">The sequence shown here is derived from an EMBL/GenBank/DDBJ whole genome shotgun (WGS) entry which is preliminary data.</text>
</comment>
<evidence type="ECO:0000256" key="1">
    <source>
        <dbReference type="SAM" id="Phobius"/>
    </source>
</evidence>
<keyword evidence="3" id="KW-1185">Reference proteome</keyword>
<organism evidence="2 3">
    <name type="scientific">Araneus ventricosus</name>
    <name type="common">Orbweaver spider</name>
    <name type="synonym">Epeira ventricosa</name>
    <dbReference type="NCBI Taxonomy" id="182803"/>
    <lineage>
        <taxon>Eukaryota</taxon>
        <taxon>Metazoa</taxon>
        <taxon>Ecdysozoa</taxon>
        <taxon>Arthropoda</taxon>
        <taxon>Chelicerata</taxon>
        <taxon>Arachnida</taxon>
        <taxon>Araneae</taxon>
        <taxon>Araneomorphae</taxon>
        <taxon>Entelegynae</taxon>
        <taxon>Araneoidea</taxon>
        <taxon>Araneidae</taxon>
        <taxon>Araneus</taxon>
    </lineage>
</organism>
<keyword evidence="1" id="KW-0472">Membrane</keyword>
<feature type="transmembrane region" description="Helical" evidence="1">
    <location>
        <begin position="354"/>
        <end position="375"/>
    </location>
</feature>
<feature type="transmembrane region" description="Helical" evidence="1">
    <location>
        <begin position="293"/>
        <end position="310"/>
    </location>
</feature>
<name>A0A4Y2CL39_ARAVE</name>
<sequence>MFYNIFDTIPERPVGNTDNLYFVFDGGCRIHRVVWPKQEPFGDVYTTYMFYIKRHYGDELTVVFDGYTESSVNTKNSQGQFLSNLAKRSVSFRKPASHLENVCICTFVATDDADVHIVNTGIETYEKIKKQVVVIGQDVDILVLLIALTPDYIDILILKEGDFRSLVSALWFLPVGLAFSQLFKNLFTITLRLTLLFKRQSIFSLITFLQDVHSSIRFKKCLHRRSQLLAGMIICYILPGVSLWYSTLLCSSGWEKVLKYHLEEIFFGWSSENKWTNCAMYILLDHFIANQEFIQSGLIVVLCWYLFGLLKRIVISFANKAEEVHDLESIFLSYLKFSKTICKCISLLEQAMSLLLLLLYGFMIFSIFNVTTFLMTANLSKVPISLMINQMTVFLVMLTGFYFLSFQAIAVHDAAVKVKYSVYHNVSTSSPVNSRIKYLLLTMVTEFPSTVVVTCWGLFSLKRNFLKRTTSGIFTYAMILAQIGNGTSLN</sequence>
<feature type="transmembrane region" description="Helical" evidence="1">
    <location>
        <begin position="228"/>
        <end position="246"/>
    </location>
</feature>